<reference evidence="1" key="2">
    <citation type="journal article" date="2022" name="New Phytol.">
        <title>Evolutionary transition to the ectomycorrhizal habit in the genomes of a hyperdiverse lineage of mushroom-forming fungi.</title>
        <authorList>
            <person name="Looney B."/>
            <person name="Miyauchi S."/>
            <person name="Morin E."/>
            <person name="Drula E."/>
            <person name="Courty P.E."/>
            <person name="Kohler A."/>
            <person name="Kuo A."/>
            <person name="LaButti K."/>
            <person name="Pangilinan J."/>
            <person name="Lipzen A."/>
            <person name="Riley R."/>
            <person name="Andreopoulos W."/>
            <person name="He G."/>
            <person name="Johnson J."/>
            <person name="Nolan M."/>
            <person name="Tritt A."/>
            <person name="Barry K.W."/>
            <person name="Grigoriev I.V."/>
            <person name="Nagy L.G."/>
            <person name="Hibbett D."/>
            <person name="Henrissat B."/>
            <person name="Matheny P.B."/>
            <person name="Labbe J."/>
            <person name="Martin F.M."/>
        </authorList>
    </citation>
    <scope>NUCLEOTIDE SEQUENCE</scope>
    <source>
        <strain evidence="1">HHB10654</strain>
    </source>
</reference>
<protein>
    <submittedName>
        <fullName evidence="1">Uncharacterized protein</fullName>
    </submittedName>
</protein>
<sequence>MTNKPGSFRSRLLEYVDDSEPEREERRRMRTIAKAKLRRGQRQAPQSFNAASKFQPESSSHVNWCAQVDPTSSLEMPVFETSGKAVALLKVPSIYADHNLERSDDINSNPKSLSPPSSSSTSSSSLQVQHIHEPMVSSVDPYSSGSISSPVHALFPLEDSEDPDHAFQLKLRRFAYAPSVHPTKPARSRPISLPSVPAVPSPYTPASPVKKRRTSRMRLLPDIPDSKLAALLKCPSCEIAWTIRKTGRNKLTHILTCARKKGHTTESLQSLVQRGLIMCLTKPETTPTSTNEVTKDAGLKTRCRLPEVEVTIKGPSQTRIGILSRARSLLGGIHTPASESTQAPAQAERVQPSPTQPFGDSALLQRFLTARSDGGPLPIRDDKDVDFPPRGPLPIVDWNM</sequence>
<evidence type="ECO:0000313" key="1">
    <source>
        <dbReference type="EMBL" id="KAI0056174.1"/>
    </source>
</evidence>
<evidence type="ECO:0000313" key="2">
    <source>
        <dbReference type="Proteomes" id="UP000814140"/>
    </source>
</evidence>
<accession>A0ACB8SIG0</accession>
<dbReference type="EMBL" id="MU277269">
    <property type="protein sequence ID" value="KAI0056174.1"/>
    <property type="molecule type" value="Genomic_DNA"/>
</dbReference>
<name>A0ACB8SIG0_9AGAM</name>
<reference evidence="1" key="1">
    <citation type="submission" date="2021-03" db="EMBL/GenBank/DDBJ databases">
        <authorList>
            <consortium name="DOE Joint Genome Institute"/>
            <person name="Ahrendt S."/>
            <person name="Looney B.P."/>
            <person name="Miyauchi S."/>
            <person name="Morin E."/>
            <person name="Drula E."/>
            <person name="Courty P.E."/>
            <person name="Chicoki N."/>
            <person name="Fauchery L."/>
            <person name="Kohler A."/>
            <person name="Kuo A."/>
            <person name="Labutti K."/>
            <person name="Pangilinan J."/>
            <person name="Lipzen A."/>
            <person name="Riley R."/>
            <person name="Andreopoulos W."/>
            <person name="He G."/>
            <person name="Johnson J."/>
            <person name="Barry K.W."/>
            <person name="Grigoriev I.V."/>
            <person name="Nagy L."/>
            <person name="Hibbett D."/>
            <person name="Henrissat B."/>
            <person name="Matheny P.B."/>
            <person name="Labbe J."/>
            <person name="Martin F."/>
        </authorList>
    </citation>
    <scope>NUCLEOTIDE SEQUENCE</scope>
    <source>
        <strain evidence="1">HHB10654</strain>
    </source>
</reference>
<comment type="caution">
    <text evidence="1">The sequence shown here is derived from an EMBL/GenBank/DDBJ whole genome shotgun (WGS) entry which is preliminary data.</text>
</comment>
<gene>
    <name evidence="1" type="ORF">BV25DRAFT_1842455</name>
</gene>
<keyword evidence="2" id="KW-1185">Reference proteome</keyword>
<dbReference type="Proteomes" id="UP000814140">
    <property type="component" value="Unassembled WGS sequence"/>
</dbReference>
<organism evidence="1 2">
    <name type="scientific">Artomyces pyxidatus</name>
    <dbReference type="NCBI Taxonomy" id="48021"/>
    <lineage>
        <taxon>Eukaryota</taxon>
        <taxon>Fungi</taxon>
        <taxon>Dikarya</taxon>
        <taxon>Basidiomycota</taxon>
        <taxon>Agaricomycotina</taxon>
        <taxon>Agaricomycetes</taxon>
        <taxon>Russulales</taxon>
        <taxon>Auriscalpiaceae</taxon>
        <taxon>Artomyces</taxon>
    </lineage>
</organism>
<proteinExistence type="predicted"/>